<dbReference type="OrthoDB" id="1414794at2"/>
<dbReference type="SUPFAM" id="SSF49785">
    <property type="entry name" value="Galactose-binding domain-like"/>
    <property type="match status" value="1"/>
</dbReference>
<dbReference type="EMBL" id="FNZN01000004">
    <property type="protein sequence ID" value="SEL48805.1"/>
    <property type="molecule type" value="Genomic_DNA"/>
</dbReference>
<evidence type="ECO:0000256" key="1">
    <source>
        <dbReference type="SAM" id="Phobius"/>
    </source>
</evidence>
<evidence type="ECO:0000313" key="2">
    <source>
        <dbReference type="EMBL" id="SEL48805.1"/>
    </source>
</evidence>
<name>A0A1H7QMH9_9FLAO</name>
<proteinExistence type="predicted"/>
<gene>
    <name evidence="2" type="ORF">SAMN04488008_10420</name>
</gene>
<dbReference type="AlphaFoldDB" id="A0A1H7QMH9"/>
<accession>A0A1H7QMH9</accession>
<dbReference type="Proteomes" id="UP000198990">
    <property type="component" value="Unassembled WGS sequence"/>
</dbReference>
<keyword evidence="3" id="KW-1185">Reference proteome</keyword>
<dbReference type="Gene3D" id="2.60.120.430">
    <property type="entry name" value="Galactose-binding lectin"/>
    <property type="match status" value="1"/>
</dbReference>
<keyword evidence="1" id="KW-1133">Transmembrane helix</keyword>
<dbReference type="RefSeq" id="WP_091623343.1">
    <property type="nucleotide sequence ID" value="NZ_FNZN01000004.1"/>
</dbReference>
<sequence length="426" mass="49327">MIKFFRKIRKKLADDNRPLKYMRYAIGEIILVVIGILIALQINIWNQERIQSAELNGLKKSISSAIQSDIRYLKLIRTGRENIGIRADSIFNTYIDSQKEVFGFNDYAFIANTFGELNNIIYYQPNLSAFDALKNSIYLSKLQGTDIELLLNSFYAAAERLHQQEEDYNQTLKTDFQTWSYKFRNEVGTLFKRPWEYMESGDIKEQFLDVLNDDYTIALFAKSFEELDMVDLYDQQIILGEKYIEMVEKGEVNFDEQTKIDFSGTFYSYAEVDVLNLLVNGKIPSDFGVVYAQSSSKFFDGITFEDDAMILTYPENTFDWGSPYFTINALNNRVTEMDFTKYKKVILEMKGAIGGEQFALAIKDKYDLPDGTESRVDITLSNKWETYEIPVEKFKTADKKIIKTPLAFVFLGGEGKTIYVRSIQFN</sequence>
<evidence type="ECO:0000313" key="3">
    <source>
        <dbReference type="Proteomes" id="UP000198990"/>
    </source>
</evidence>
<dbReference type="STRING" id="228957.SAMN04488008_10420"/>
<dbReference type="InterPro" id="IPR008979">
    <property type="entry name" value="Galactose-bd-like_sf"/>
</dbReference>
<keyword evidence="1" id="KW-0812">Transmembrane</keyword>
<reference evidence="3" key="1">
    <citation type="submission" date="2016-10" db="EMBL/GenBank/DDBJ databases">
        <authorList>
            <person name="Varghese N."/>
            <person name="Submissions S."/>
        </authorList>
    </citation>
    <scope>NUCLEOTIDE SEQUENCE [LARGE SCALE GENOMIC DNA]</scope>
    <source>
        <strain evidence="3">DSM 16471</strain>
    </source>
</reference>
<feature type="transmembrane region" description="Helical" evidence="1">
    <location>
        <begin position="21"/>
        <end position="42"/>
    </location>
</feature>
<organism evidence="2 3">
    <name type="scientific">Maribacter orientalis</name>
    <dbReference type="NCBI Taxonomy" id="228957"/>
    <lineage>
        <taxon>Bacteria</taxon>
        <taxon>Pseudomonadati</taxon>
        <taxon>Bacteroidota</taxon>
        <taxon>Flavobacteriia</taxon>
        <taxon>Flavobacteriales</taxon>
        <taxon>Flavobacteriaceae</taxon>
        <taxon>Maribacter</taxon>
    </lineage>
</organism>
<protein>
    <submittedName>
        <fullName evidence="2">Uncharacterized protein</fullName>
    </submittedName>
</protein>
<keyword evidence="1" id="KW-0472">Membrane</keyword>